<protein>
    <submittedName>
        <fullName evidence="1">Uncharacterized protein</fullName>
    </submittedName>
</protein>
<dbReference type="EMBL" id="CM029053">
    <property type="protein sequence ID" value="KAG2548993.1"/>
    <property type="molecule type" value="Genomic_DNA"/>
</dbReference>
<keyword evidence="2" id="KW-1185">Reference proteome</keyword>
<sequence length="172" mass="18961">MWIWSGLSQLHVGLVHQRFSIPFPFSSFPSTCAAISGGHDPAFLSCRWRQQQCGSAVAMGGHDFSLPFLPAAAAAETSEKCLAISKVLSVVAETLLDIDEVVALCPLMQHFCRHQQHGDYLNALLFSFLPTSWTQGMNQFFNLQWCCTPLAVGGQRTANTARGWRKARMGDD</sequence>
<reference evidence="1" key="1">
    <citation type="submission" date="2020-05" db="EMBL/GenBank/DDBJ databases">
        <title>WGS assembly of Panicum virgatum.</title>
        <authorList>
            <person name="Lovell J.T."/>
            <person name="Jenkins J."/>
            <person name="Shu S."/>
            <person name="Juenger T.E."/>
            <person name="Schmutz J."/>
        </authorList>
    </citation>
    <scope>NUCLEOTIDE SEQUENCE</scope>
    <source>
        <strain evidence="1">AP13</strain>
    </source>
</reference>
<accession>A0A8T0NID4</accession>
<organism evidence="1 2">
    <name type="scientific">Panicum virgatum</name>
    <name type="common">Blackwell switchgrass</name>
    <dbReference type="NCBI Taxonomy" id="38727"/>
    <lineage>
        <taxon>Eukaryota</taxon>
        <taxon>Viridiplantae</taxon>
        <taxon>Streptophyta</taxon>
        <taxon>Embryophyta</taxon>
        <taxon>Tracheophyta</taxon>
        <taxon>Spermatophyta</taxon>
        <taxon>Magnoliopsida</taxon>
        <taxon>Liliopsida</taxon>
        <taxon>Poales</taxon>
        <taxon>Poaceae</taxon>
        <taxon>PACMAD clade</taxon>
        <taxon>Panicoideae</taxon>
        <taxon>Panicodae</taxon>
        <taxon>Paniceae</taxon>
        <taxon>Panicinae</taxon>
        <taxon>Panicum</taxon>
        <taxon>Panicum sect. Hiantes</taxon>
    </lineage>
</organism>
<proteinExistence type="predicted"/>
<evidence type="ECO:0000313" key="1">
    <source>
        <dbReference type="EMBL" id="KAG2548993.1"/>
    </source>
</evidence>
<comment type="caution">
    <text evidence="1">The sequence shown here is derived from an EMBL/GenBank/DDBJ whole genome shotgun (WGS) entry which is preliminary data.</text>
</comment>
<dbReference type="AlphaFoldDB" id="A0A8T0NID4"/>
<dbReference type="Proteomes" id="UP000823388">
    <property type="component" value="Chromosome 9K"/>
</dbReference>
<name>A0A8T0NID4_PANVG</name>
<gene>
    <name evidence="1" type="ORF">PVAP13_9KG195513</name>
</gene>
<evidence type="ECO:0000313" key="2">
    <source>
        <dbReference type="Proteomes" id="UP000823388"/>
    </source>
</evidence>